<keyword evidence="2" id="KW-1185">Reference proteome</keyword>
<organism evidence="1 2">
    <name type="scientific">Portunus trituberculatus</name>
    <name type="common">Swimming crab</name>
    <name type="synonym">Neptunus trituberculatus</name>
    <dbReference type="NCBI Taxonomy" id="210409"/>
    <lineage>
        <taxon>Eukaryota</taxon>
        <taxon>Metazoa</taxon>
        <taxon>Ecdysozoa</taxon>
        <taxon>Arthropoda</taxon>
        <taxon>Crustacea</taxon>
        <taxon>Multicrustacea</taxon>
        <taxon>Malacostraca</taxon>
        <taxon>Eumalacostraca</taxon>
        <taxon>Eucarida</taxon>
        <taxon>Decapoda</taxon>
        <taxon>Pleocyemata</taxon>
        <taxon>Brachyura</taxon>
        <taxon>Eubrachyura</taxon>
        <taxon>Portunoidea</taxon>
        <taxon>Portunidae</taxon>
        <taxon>Portuninae</taxon>
        <taxon>Portunus</taxon>
    </lineage>
</organism>
<evidence type="ECO:0000313" key="1">
    <source>
        <dbReference type="EMBL" id="MPC87031.1"/>
    </source>
</evidence>
<gene>
    <name evidence="1" type="ORF">E2C01_081880</name>
</gene>
<dbReference type="AlphaFoldDB" id="A0A5B7INI7"/>
<evidence type="ECO:0000313" key="2">
    <source>
        <dbReference type="Proteomes" id="UP000324222"/>
    </source>
</evidence>
<protein>
    <submittedName>
        <fullName evidence="1">Uncharacterized protein</fullName>
    </submittedName>
</protein>
<name>A0A5B7INI7_PORTR</name>
<accession>A0A5B7INI7</accession>
<comment type="caution">
    <text evidence="1">The sequence shown here is derived from an EMBL/GenBank/DDBJ whole genome shotgun (WGS) entry which is preliminary data.</text>
</comment>
<reference evidence="1 2" key="1">
    <citation type="submission" date="2019-05" db="EMBL/GenBank/DDBJ databases">
        <title>Another draft genome of Portunus trituberculatus and its Hox gene families provides insights of decapod evolution.</title>
        <authorList>
            <person name="Jeong J.-H."/>
            <person name="Song I."/>
            <person name="Kim S."/>
            <person name="Choi T."/>
            <person name="Kim D."/>
            <person name="Ryu S."/>
            <person name="Kim W."/>
        </authorList>
    </citation>
    <scope>NUCLEOTIDE SEQUENCE [LARGE SCALE GENOMIC DNA]</scope>
    <source>
        <tissue evidence="1">Muscle</tissue>
    </source>
</reference>
<dbReference type="Proteomes" id="UP000324222">
    <property type="component" value="Unassembled WGS sequence"/>
</dbReference>
<proteinExistence type="predicted"/>
<dbReference type="EMBL" id="VSRR010073326">
    <property type="protein sequence ID" value="MPC87031.1"/>
    <property type="molecule type" value="Genomic_DNA"/>
</dbReference>
<sequence length="66" mass="7148">MTLFINHIGGGKGSNNLIHVTLRRPTVLIRGEVWAWQSTRGPPFIAHGLKGEKLGATDGGKGRRCL</sequence>